<feature type="signal peptide" evidence="1">
    <location>
        <begin position="1"/>
        <end position="17"/>
    </location>
</feature>
<dbReference type="Proteomes" id="UP000235371">
    <property type="component" value="Unassembled WGS sequence"/>
</dbReference>
<protein>
    <recommendedName>
        <fullName evidence="4">Secreted protein</fullName>
    </recommendedName>
</protein>
<evidence type="ECO:0000313" key="3">
    <source>
        <dbReference type="Proteomes" id="UP000235371"/>
    </source>
</evidence>
<dbReference type="RefSeq" id="XP_024734733.1">
    <property type="nucleotide sequence ID" value="XM_024880591.1"/>
</dbReference>
<evidence type="ECO:0000313" key="2">
    <source>
        <dbReference type="EMBL" id="PMD57829.1"/>
    </source>
</evidence>
<dbReference type="GeneID" id="36588668"/>
<name>A0A2J6T491_9HELO</name>
<reference evidence="2 3" key="1">
    <citation type="submission" date="2016-04" db="EMBL/GenBank/DDBJ databases">
        <title>A degradative enzymes factory behind the ericoid mycorrhizal symbiosis.</title>
        <authorList>
            <consortium name="DOE Joint Genome Institute"/>
            <person name="Martino E."/>
            <person name="Morin E."/>
            <person name="Grelet G."/>
            <person name="Kuo A."/>
            <person name="Kohler A."/>
            <person name="Daghino S."/>
            <person name="Barry K."/>
            <person name="Choi C."/>
            <person name="Cichocki N."/>
            <person name="Clum A."/>
            <person name="Copeland A."/>
            <person name="Hainaut M."/>
            <person name="Haridas S."/>
            <person name="Labutti K."/>
            <person name="Lindquist E."/>
            <person name="Lipzen A."/>
            <person name="Khouja H.-R."/>
            <person name="Murat C."/>
            <person name="Ohm R."/>
            <person name="Olson A."/>
            <person name="Spatafora J."/>
            <person name="Veneault-Fourrey C."/>
            <person name="Henrissat B."/>
            <person name="Grigoriev I."/>
            <person name="Martin F."/>
            <person name="Perotto S."/>
        </authorList>
    </citation>
    <scope>NUCLEOTIDE SEQUENCE [LARGE SCALE GENOMIC DNA]</scope>
    <source>
        <strain evidence="2 3">E</strain>
    </source>
</reference>
<dbReference type="EMBL" id="KZ613843">
    <property type="protein sequence ID" value="PMD57829.1"/>
    <property type="molecule type" value="Genomic_DNA"/>
</dbReference>
<evidence type="ECO:0008006" key="4">
    <source>
        <dbReference type="Google" id="ProtNLM"/>
    </source>
</evidence>
<gene>
    <name evidence="2" type="ORF">K444DRAFT_614767</name>
</gene>
<feature type="chain" id="PRO_5014342292" description="Secreted protein" evidence="1">
    <location>
        <begin position="18"/>
        <end position="118"/>
    </location>
</feature>
<keyword evidence="3" id="KW-1185">Reference proteome</keyword>
<dbReference type="InParanoid" id="A0A2J6T491"/>
<evidence type="ECO:0000256" key="1">
    <source>
        <dbReference type="SAM" id="SignalP"/>
    </source>
</evidence>
<proteinExistence type="predicted"/>
<sequence>MRLQLLVLVLAHAAAEAERLLHLHPRLDRFAIRAQPTLTSISHIPDLRSLNTSTNHASSLAPDSKQSLRTQLNAELPPLKTPDLKYLFFFSKCHVETAAETSGFRTPHVVHHRSSLCP</sequence>
<accession>A0A2J6T491</accession>
<dbReference type="AlphaFoldDB" id="A0A2J6T491"/>
<keyword evidence="1" id="KW-0732">Signal</keyword>
<organism evidence="2 3">
    <name type="scientific">Hyaloscypha bicolor E</name>
    <dbReference type="NCBI Taxonomy" id="1095630"/>
    <lineage>
        <taxon>Eukaryota</taxon>
        <taxon>Fungi</taxon>
        <taxon>Dikarya</taxon>
        <taxon>Ascomycota</taxon>
        <taxon>Pezizomycotina</taxon>
        <taxon>Leotiomycetes</taxon>
        <taxon>Helotiales</taxon>
        <taxon>Hyaloscyphaceae</taxon>
        <taxon>Hyaloscypha</taxon>
        <taxon>Hyaloscypha bicolor</taxon>
    </lineage>
</organism>